<dbReference type="InterPro" id="IPR036390">
    <property type="entry name" value="WH_DNA-bd_sf"/>
</dbReference>
<dbReference type="InterPro" id="IPR036388">
    <property type="entry name" value="WH-like_DNA-bd_sf"/>
</dbReference>
<evidence type="ECO:0000313" key="5">
    <source>
        <dbReference type="EMBL" id="UZF85647.1"/>
    </source>
</evidence>
<sequence>MISTPKKPSPTVGFLLHDVARLLRKRFEQHARDSGLTRSQWQVLAYLDQNAGIQQGALAELMEVEPITVGRILDKLESCGLAERRPHATDRRIWQLYLTEKARPKLTELRALGDVTRAEAFDDIPQAEREQLLATLGQMKANLTAACQMPVAERQAQNG</sequence>
<dbReference type="SUPFAM" id="SSF46785">
    <property type="entry name" value="Winged helix' DNA-binding domain"/>
    <property type="match status" value="1"/>
</dbReference>
<dbReference type="GO" id="GO:0003700">
    <property type="term" value="F:DNA-binding transcription factor activity"/>
    <property type="evidence" value="ECO:0007669"/>
    <property type="project" value="InterPro"/>
</dbReference>
<dbReference type="GO" id="GO:0003677">
    <property type="term" value="F:DNA binding"/>
    <property type="evidence" value="ECO:0007669"/>
    <property type="project" value="UniProtKB-KW"/>
</dbReference>
<dbReference type="InterPro" id="IPR000835">
    <property type="entry name" value="HTH_MarR-typ"/>
</dbReference>
<dbReference type="PANTHER" id="PTHR33164:SF64">
    <property type="entry name" value="TRANSCRIPTIONAL REGULATOR SLYA"/>
    <property type="match status" value="1"/>
</dbReference>
<dbReference type="Gene3D" id="1.10.10.10">
    <property type="entry name" value="Winged helix-like DNA-binding domain superfamily/Winged helix DNA-binding domain"/>
    <property type="match status" value="1"/>
</dbReference>
<name>A0A9E8CJB4_9HYPH</name>
<keyword evidence="1" id="KW-0805">Transcription regulation</keyword>
<protein>
    <submittedName>
        <fullName evidence="5">MarR family transcriptional regulator</fullName>
    </submittedName>
</protein>
<evidence type="ECO:0000259" key="4">
    <source>
        <dbReference type="PROSITE" id="PS50995"/>
    </source>
</evidence>
<dbReference type="SMART" id="SM00347">
    <property type="entry name" value="HTH_MARR"/>
    <property type="match status" value="1"/>
</dbReference>
<accession>A0A9E8CJB4</accession>
<dbReference type="AlphaFoldDB" id="A0A9E8CJB4"/>
<dbReference type="Pfam" id="PF12802">
    <property type="entry name" value="MarR_2"/>
    <property type="match status" value="1"/>
</dbReference>
<evidence type="ECO:0000256" key="3">
    <source>
        <dbReference type="ARBA" id="ARBA00023163"/>
    </source>
</evidence>
<evidence type="ECO:0000256" key="1">
    <source>
        <dbReference type="ARBA" id="ARBA00023015"/>
    </source>
</evidence>
<evidence type="ECO:0000256" key="2">
    <source>
        <dbReference type="ARBA" id="ARBA00023125"/>
    </source>
</evidence>
<dbReference type="PRINTS" id="PR00598">
    <property type="entry name" value="HTHMARR"/>
</dbReference>
<dbReference type="InterPro" id="IPR039422">
    <property type="entry name" value="MarR/SlyA-like"/>
</dbReference>
<dbReference type="PANTHER" id="PTHR33164">
    <property type="entry name" value="TRANSCRIPTIONAL REGULATOR, MARR FAMILY"/>
    <property type="match status" value="1"/>
</dbReference>
<dbReference type="GO" id="GO:0006950">
    <property type="term" value="P:response to stress"/>
    <property type="evidence" value="ECO:0007669"/>
    <property type="project" value="TreeGrafter"/>
</dbReference>
<keyword evidence="2" id="KW-0238">DNA-binding</keyword>
<organism evidence="5">
    <name type="scientific">Bosea sp. NBC_00436</name>
    <dbReference type="NCBI Taxonomy" id="2969620"/>
    <lineage>
        <taxon>Bacteria</taxon>
        <taxon>Pseudomonadati</taxon>
        <taxon>Pseudomonadota</taxon>
        <taxon>Alphaproteobacteria</taxon>
        <taxon>Hyphomicrobiales</taxon>
        <taxon>Boseaceae</taxon>
        <taxon>Bosea</taxon>
    </lineage>
</organism>
<dbReference type="EMBL" id="CP102774">
    <property type="protein sequence ID" value="UZF85647.1"/>
    <property type="molecule type" value="Genomic_DNA"/>
</dbReference>
<feature type="domain" description="HTH marR-type" evidence="4">
    <location>
        <begin position="9"/>
        <end position="141"/>
    </location>
</feature>
<gene>
    <name evidence="5" type="ORF">NWE54_17695</name>
</gene>
<reference evidence="5" key="1">
    <citation type="submission" date="2022-08" db="EMBL/GenBank/DDBJ databases">
        <title>Complete Genome Sequences of 2 Bosea sp. soil isolates.</title>
        <authorList>
            <person name="Alvarez Arevalo M."/>
            <person name="Sterndorff E.B."/>
            <person name="Faurdal D."/>
            <person name="Joergensen T.S."/>
            <person name="Weber T."/>
        </authorList>
    </citation>
    <scope>NUCLEOTIDE SEQUENCE</scope>
    <source>
        <strain evidence="5">NBC_00436</strain>
    </source>
</reference>
<dbReference type="PROSITE" id="PS50995">
    <property type="entry name" value="HTH_MARR_2"/>
    <property type="match status" value="1"/>
</dbReference>
<proteinExistence type="predicted"/>
<keyword evidence="3" id="KW-0804">Transcription</keyword>